<dbReference type="SUPFAM" id="SSF55729">
    <property type="entry name" value="Acyl-CoA N-acyltransferases (Nat)"/>
    <property type="match status" value="1"/>
</dbReference>
<proteinExistence type="predicted"/>
<comment type="caution">
    <text evidence="2">The sequence shown here is derived from an EMBL/GenBank/DDBJ whole genome shotgun (WGS) entry which is preliminary data.</text>
</comment>
<dbReference type="Gene3D" id="3.40.630.30">
    <property type="match status" value="1"/>
</dbReference>
<organism evidence="2 3">
    <name type="scientific">Nocardia acididurans</name>
    <dbReference type="NCBI Taxonomy" id="2802282"/>
    <lineage>
        <taxon>Bacteria</taxon>
        <taxon>Bacillati</taxon>
        <taxon>Actinomycetota</taxon>
        <taxon>Actinomycetes</taxon>
        <taxon>Mycobacteriales</taxon>
        <taxon>Nocardiaceae</taxon>
        <taxon>Nocardia</taxon>
    </lineage>
</organism>
<dbReference type="PANTHER" id="PTHR47542:SF2">
    <property type="entry name" value="ACYL-COA N-ACYLTRANSFERASES (NAT) SUPERFAMILY PROTEIN"/>
    <property type="match status" value="1"/>
</dbReference>
<name>A0ABS1LXR8_9NOCA</name>
<feature type="domain" description="N-acetyltransferase" evidence="1">
    <location>
        <begin position="13"/>
        <end position="159"/>
    </location>
</feature>
<dbReference type="PROSITE" id="PS51186">
    <property type="entry name" value="GNAT"/>
    <property type="match status" value="1"/>
</dbReference>
<dbReference type="RefSeq" id="WP_201942722.1">
    <property type="nucleotide sequence ID" value="NZ_JAERRJ010000001.1"/>
</dbReference>
<reference evidence="2 3" key="1">
    <citation type="submission" date="2021-01" db="EMBL/GenBank/DDBJ databases">
        <title>WGS of actinomycetes isolated from Thailand.</title>
        <authorList>
            <person name="Thawai C."/>
        </authorList>
    </citation>
    <scope>NUCLEOTIDE SEQUENCE [LARGE SCALE GENOMIC DNA]</scope>
    <source>
        <strain evidence="2 3">LPG 2</strain>
    </source>
</reference>
<dbReference type="Pfam" id="PF00583">
    <property type="entry name" value="Acetyltransf_1"/>
    <property type="match status" value="1"/>
</dbReference>
<dbReference type="InterPro" id="IPR016181">
    <property type="entry name" value="Acyl_CoA_acyltransferase"/>
</dbReference>
<dbReference type="Proteomes" id="UP000602198">
    <property type="component" value="Unassembled WGS sequence"/>
</dbReference>
<evidence type="ECO:0000313" key="3">
    <source>
        <dbReference type="Proteomes" id="UP000602198"/>
    </source>
</evidence>
<evidence type="ECO:0000313" key="2">
    <source>
        <dbReference type="EMBL" id="MBL1073162.1"/>
    </source>
</evidence>
<sequence>MAVFAAFGDSTVPIFRPASLADLEAIHALETSEFAQLGYPYFVLRQLFELHGADWTIAEYQSEVCGYVLTAIGPTGCAWFMGIAVARYCRGRGFGRKLLEAALDHCRRARVDQVFVTVRPDNKAAYHLYKEVGFVWADQDKRYFGANEPRDVLVRRLYH</sequence>
<evidence type="ECO:0000259" key="1">
    <source>
        <dbReference type="PROSITE" id="PS51186"/>
    </source>
</evidence>
<gene>
    <name evidence="2" type="ORF">JK358_02005</name>
</gene>
<dbReference type="InterPro" id="IPR000182">
    <property type="entry name" value="GNAT_dom"/>
</dbReference>
<protein>
    <submittedName>
        <fullName evidence="2">GNAT family N-acetyltransferase</fullName>
    </submittedName>
</protein>
<dbReference type="CDD" id="cd04301">
    <property type="entry name" value="NAT_SF"/>
    <property type="match status" value="1"/>
</dbReference>
<dbReference type="PANTHER" id="PTHR47542">
    <property type="entry name" value="ACYL-COA N-ACYLTRANSFERASES (NAT) SUPERFAMILY PROTEIN"/>
    <property type="match status" value="1"/>
</dbReference>
<dbReference type="EMBL" id="JAERRJ010000001">
    <property type="protein sequence ID" value="MBL1073162.1"/>
    <property type="molecule type" value="Genomic_DNA"/>
</dbReference>
<accession>A0ABS1LXR8</accession>
<keyword evidence="3" id="KW-1185">Reference proteome</keyword>